<dbReference type="SMART" id="SM00354">
    <property type="entry name" value="HTH_LACI"/>
    <property type="match status" value="1"/>
</dbReference>
<dbReference type="CDD" id="cd01392">
    <property type="entry name" value="HTH_LacI"/>
    <property type="match status" value="1"/>
</dbReference>
<evidence type="ECO:0000256" key="3">
    <source>
        <dbReference type="ARBA" id="ARBA00023163"/>
    </source>
</evidence>
<dbReference type="AlphaFoldDB" id="A0A9X1NM76"/>
<reference evidence="5" key="1">
    <citation type="submission" date="2021-11" db="EMBL/GenBank/DDBJ databases">
        <title>Streptomyces corallinus and Kineosporia corallina sp. nov., two new coral-derived marine actinobacteria.</title>
        <authorList>
            <person name="Buangrab K."/>
            <person name="Sutthacheep M."/>
            <person name="Yeemin T."/>
            <person name="Harunari E."/>
            <person name="Igarashi Y."/>
            <person name="Sripreechasak P."/>
            <person name="Kanchanasin P."/>
            <person name="Tanasupawat S."/>
            <person name="Phongsopitanun W."/>
        </authorList>
    </citation>
    <scope>NUCLEOTIDE SEQUENCE</scope>
    <source>
        <strain evidence="5">JCM 31032</strain>
    </source>
</reference>
<dbReference type="InterPro" id="IPR000843">
    <property type="entry name" value="HTH_LacI"/>
</dbReference>
<organism evidence="5 6">
    <name type="scientific">Kineosporia babensis</name>
    <dbReference type="NCBI Taxonomy" id="499548"/>
    <lineage>
        <taxon>Bacteria</taxon>
        <taxon>Bacillati</taxon>
        <taxon>Actinomycetota</taxon>
        <taxon>Actinomycetes</taxon>
        <taxon>Kineosporiales</taxon>
        <taxon>Kineosporiaceae</taxon>
        <taxon>Kineosporia</taxon>
    </lineage>
</organism>
<evidence type="ECO:0000313" key="6">
    <source>
        <dbReference type="Proteomes" id="UP001138997"/>
    </source>
</evidence>
<dbReference type="Pfam" id="PF13377">
    <property type="entry name" value="Peripla_BP_3"/>
    <property type="match status" value="1"/>
</dbReference>
<dbReference type="InterPro" id="IPR010982">
    <property type="entry name" value="Lambda_DNA-bd_dom_sf"/>
</dbReference>
<sequence>MTSDTSVPESGPPANGLPRRAGIADVAARAGVSVGTASKALNGRGNLREETRARVRAAAEELEFAPSTVARSLLTGRTFTVGIITTDSYGRFSIPIMRGAEDALGLGEMLAFLCDSRDDPIREQHHIKRLLERRVDGIIVAGRRTDARQPVGRNLPVPVVYALAPSADESDISVTSDEPGAARLAIDHLVRTGRRRIAHITGPHSHASSRVRADSTVEALRAHGLELVGDPWFGSWSEAWGRFAVAQLLRSDPDVDGIFCGADVIARGATDALRESGASLPMQVGVVGVDNWVISAEAARPPLTTVDLGLQELGRRAGELLIAAIDGSPAPGLHTVPGHLVVRES</sequence>
<dbReference type="EMBL" id="JAJOMB010000037">
    <property type="protein sequence ID" value="MCD5316935.1"/>
    <property type="molecule type" value="Genomic_DNA"/>
</dbReference>
<dbReference type="InterPro" id="IPR028082">
    <property type="entry name" value="Peripla_BP_I"/>
</dbReference>
<keyword evidence="2" id="KW-0238">DNA-binding</keyword>
<protein>
    <submittedName>
        <fullName evidence="5">LacI family transcriptional regulator</fullName>
    </submittedName>
</protein>
<evidence type="ECO:0000256" key="1">
    <source>
        <dbReference type="ARBA" id="ARBA00023015"/>
    </source>
</evidence>
<keyword evidence="6" id="KW-1185">Reference proteome</keyword>
<dbReference type="Gene3D" id="3.40.50.2300">
    <property type="match status" value="2"/>
</dbReference>
<dbReference type="SUPFAM" id="SSF47413">
    <property type="entry name" value="lambda repressor-like DNA-binding domains"/>
    <property type="match status" value="1"/>
</dbReference>
<dbReference type="GO" id="GO:0000976">
    <property type="term" value="F:transcription cis-regulatory region binding"/>
    <property type="evidence" value="ECO:0007669"/>
    <property type="project" value="TreeGrafter"/>
</dbReference>
<dbReference type="CDD" id="cd06288">
    <property type="entry name" value="PBP1_sucrose_transcription_regulator"/>
    <property type="match status" value="1"/>
</dbReference>
<accession>A0A9X1NM76</accession>
<evidence type="ECO:0000256" key="2">
    <source>
        <dbReference type="ARBA" id="ARBA00023125"/>
    </source>
</evidence>
<dbReference type="RefSeq" id="WP_231449787.1">
    <property type="nucleotide sequence ID" value="NZ_JAJOMB010000037.1"/>
</dbReference>
<keyword evidence="1" id="KW-0805">Transcription regulation</keyword>
<gene>
    <name evidence="5" type="ORF">LR394_39175</name>
</gene>
<dbReference type="PROSITE" id="PS50932">
    <property type="entry name" value="HTH_LACI_2"/>
    <property type="match status" value="1"/>
</dbReference>
<dbReference type="GO" id="GO:0003700">
    <property type="term" value="F:DNA-binding transcription factor activity"/>
    <property type="evidence" value="ECO:0007669"/>
    <property type="project" value="TreeGrafter"/>
</dbReference>
<dbReference type="SUPFAM" id="SSF53822">
    <property type="entry name" value="Periplasmic binding protein-like I"/>
    <property type="match status" value="1"/>
</dbReference>
<comment type="caution">
    <text evidence="5">The sequence shown here is derived from an EMBL/GenBank/DDBJ whole genome shotgun (WGS) entry which is preliminary data.</text>
</comment>
<dbReference type="Pfam" id="PF00356">
    <property type="entry name" value="LacI"/>
    <property type="match status" value="1"/>
</dbReference>
<feature type="domain" description="HTH lacI-type" evidence="4">
    <location>
        <begin position="21"/>
        <end position="75"/>
    </location>
</feature>
<dbReference type="Gene3D" id="1.10.260.40">
    <property type="entry name" value="lambda repressor-like DNA-binding domains"/>
    <property type="match status" value="1"/>
</dbReference>
<proteinExistence type="predicted"/>
<dbReference type="PROSITE" id="PS00356">
    <property type="entry name" value="HTH_LACI_1"/>
    <property type="match status" value="1"/>
</dbReference>
<dbReference type="Proteomes" id="UP001138997">
    <property type="component" value="Unassembled WGS sequence"/>
</dbReference>
<evidence type="ECO:0000259" key="4">
    <source>
        <dbReference type="PROSITE" id="PS50932"/>
    </source>
</evidence>
<dbReference type="InterPro" id="IPR046335">
    <property type="entry name" value="LacI/GalR-like_sensor"/>
</dbReference>
<evidence type="ECO:0000313" key="5">
    <source>
        <dbReference type="EMBL" id="MCD5316935.1"/>
    </source>
</evidence>
<keyword evidence="3" id="KW-0804">Transcription</keyword>
<name>A0A9X1NM76_9ACTN</name>
<dbReference type="PANTHER" id="PTHR30146:SF109">
    <property type="entry name" value="HTH-TYPE TRANSCRIPTIONAL REGULATOR GALS"/>
    <property type="match status" value="1"/>
</dbReference>
<dbReference type="PANTHER" id="PTHR30146">
    <property type="entry name" value="LACI-RELATED TRANSCRIPTIONAL REPRESSOR"/>
    <property type="match status" value="1"/>
</dbReference>